<organism evidence="1 2">
    <name type="scientific">Jannaschia rubra</name>
    <dbReference type="NCBI Taxonomy" id="282197"/>
    <lineage>
        <taxon>Bacteria</taxon>
        <taxon>Pseudomonadati</taxon>
        <taxon>Pseudomonadota</taxon>
        <taxon>Alphaproteobacteria</taxon>
        <taxon>Rhodobacterales</taxon>
        <taxon>Roseobacteraceae</taxon>
        <taxon>Jannaschia</taxon>
    </lineage>
</organism>
<protein>
    <submittedName>
        <fullName evidence="1">Uncharacterized protein</fullName>
    </submittedName>
</protein>
<dbReference type="AlphaFoldDB" id="A0A0M6XVX4"/>
<sequence length="78" mass="8883">MKIAHRRVVASLKARRGAALALRHPREKLLALLKDAEPGTVFERLPGQLELFPEVEAAELRLLDRMFDKIEPEGDARR</sequence>
<proteinExistence type="predicted"/>
<reference evidence="1 2" key="1">
    <citation type="submission" date="2015-07" db="EMBL/GenBank/DDBJ databases">
        <authorList>
            <person name="Noorani M."/>
        </authorList>
    </citation>
    <scope>NUCLEOTIDE SEQUENCE [LARGE SCALE GENOMIC DNA]</scope>
    <source>
        <strain evidence="1 2">CECT 5088</strain>
    </source>
</reference>
<evidence type="ECO:0000313" key="2">
    <source>
        <dbReference type="Proteomes" id="UP000048908"/>
    </source>
</evidence>
<keyword evidence="2" id="KW-1185">Reference proteome</keyword>
<gene>
    <name evidence="1" type="ORF">JAN5088_03239</name>
</gene>
<dbReference type="RefSeq" id="WP_055683827.1">
    <property type="nucleotide sequence ID" value="NZ_CXPG01000022.1"/>
</dbReference>
<evidence type="ECO:0000313" key="1">
    <source>
        <dbReference type="EMBL" id="CTQ34443.1"/>
    </source>
</evidence>
<accession>A0A0M6XVX4</accession>
<dbReference type="Proteomes" id="UP000048908">
    <property type="component" value="Unassembled WGS sequence"/>
</dbReference>
<dbReference type="EMBL" id="CXPG01000022">
    <property type="protein sequence ID" value="CTQ34443.1"/>
    <property type="molecule type" value="Genomic_DNA"/>
</dbReference>
<name>A0A0M6XVX4_9RHOB</name>